<feature type="signal peptide" evidence="1">
    <location>
        <begin position="1"/>
        <end position="17"/>
    </location>
</feature>
<dbReference type="Gene3D" id="1.20.1280.140">
    <property type="match status" value="1"/>
</dbReference>
<sequence>MKFTAIIFPLLVTGAVSHVVQLRDVSTIRQAVSDVGHDVEGLDQAIRAFSGNDDSIQAATSKLAQTISDSQTIVDASDNLTLSDSMSVQQSMELLRTQFETLAADLKEKAPALQEKSLCEVTRRQLIQYISKMLSFSRVVAIKYPAEARDAAQDMLRTLRATVSTIQTAVDTSNCNDEQS</sequence>
<gene>
    <name evidence="2" type="ORF">PT974_05385</name>
</gene>
<dbReference type="Proteomes" id="UP001338125">
    <property type="component" value="Unassembled WGS sequence"/>
</dbReference>
<feature type="chain" id="PRO_5046380510" description="Cell wall galactomannoprotein" evidence="1">
    <location>
        <begin position="18"/>
        <end position="180"/>
    </location>
</feature>
<dbReference type="PANTHER" id="PTHR38123">
    <property type="entry name" value="CELL WALL SERINE-THREONINE-RICH GALACTOMANNOPROTEIN MP1 (AFU_ORTHOLOGUE AFUA_4G03240)"/>
    <property type="match status" value="1"/>
</dbReference>
<comment type="caution">
    <text evidence="2">The sequence shown here is derived from an EMBL/GenBank/DDBJ whole genome shotgun (WGS) entry which is preliminary data.</text>
</comment>
<dbReference type="InterPro" id="IPR021054">
    <property type="entry name" value="Cell_wall_mannoprotein_1"/>
</dbReference>
<dbReference type="Pfam" id="PF12296">
    <property type="entry name" value="HsbA"/>
    <property type="match status" value="1"/>
</dbReference>
<proteinExistence type="predicted"/>
<dbReference type="EMBL" id="JAVFKD010000012">
    <property type="protein sequence ID" value="KAK5991989.1"/>
    <property type="molecule type" value="Genomic_DNA"/>
</dbReference>
<evidence type="ECO:0000313" key="2">
    <source>
        <dbReference type="EMBL" id="KAK5991989.1"/>
    </source>
</evidence>
<dbReference type="PANTHER" id="PTHR38123:SF6">
    <property type="entry name" value="CELL WALL SERINE-THREONINE-RICH GALACTOMANNOPROTEIN MP1 (AFU_ORTHOLOGUE AFUA_4G03240)"/>
    <property type="match status" value="1"/>
</dbReference>
<keyword evidence="3" id="KW-1185">Reference proteome</keyword>
<protein>
    <recommendedName>
        <fullName evidence="4">Cell wall galactomannoprotein</fullName>
    </recommendedName>
</protein>
<organism evidence="2 3">
    <name type="scientific">Cladobotryum mycophilum</name>
    <dbReference type="NCBI Taxonomy" id="491253"/>
    <lineage>
        <taxon>Eukaryota</taxon>
        <taxon>Fungi</taxon>
        <taxon>Dikarya</taxon>
        <taxon>Ascomycota</taxon>
        <taxon>Pezizomycotina</taxon>
        <taxon>Sordariomycetes</taxon>
        <taxon>Hypocreomycetidae</taxon>
        <taxon>Hypocreales</taxon>
        <taxon>Hypocreaceae</taxon>
        <taxon>Cladobotryum</taxon>
    </lineage>
</organism>
<evidence type="ECO:0000256" key="1">
    <source>
        <dbReference type="SAM" id="SignalP"/>
    </source>
</evidence>
<keyword evidence="1" id="KW-0732">Signal</keyword>
<reference evidence="2 3" key="1">
    <citation type="submission" date="2024-01" db="EMBL/GenBank/DDBJ databases">
        <title>Complete genome of Cladobotryum mycophilum ATHUM6906.</title>
        <authorList>
            <person name="Christinaki A.C."/>
            <person name="Myridakis A.I."/>
            <person name="Kouvelis V.N."/>
        </authorList>
    </citation>
    <scope>NUCLEOTIDE SEQUENCE [LARGE SCALE GENOMIC DNA]</scope>
    <source>
        <strain evidence="2 3">ATHUM6906</strain>
    </source>
</reference>
<evidence type="ECO:0000313" key="3">
    <source>
        <dbReference type="Proteomes" id="UP001338125"/>
    </source>
</evidence>
<evidence type="ECO:0008006" key="4">
    <source>
        <dbReference type="Google" id="ProtNLM"/>
    </source>
</evidence>
<name>A0ABR0SII2_9HYPO</name>
<accession>A0ABR0SII2</accession>